<keyword evidence="1" id="KW-0547">Nucleotide-binding</keyword>
<dbReference type="SUPFAM" id="SSF52540">
    <property type="entry name" value="P-loop containing nucleoside triphosphate hydrolases"/>
    <property type="match status" value="1"/>
</dbReference>
<comment type="caution">
    <text evidence="4">The sequence shown here is derived from an EMBL/GenBank/DDBJ whole genome shotgun (WGS) entry which is preliminary data.</text>
</comment>
<dbReference type="SMART" id="SM00382">
    <property type="entry name" value="AAA"/>
    <property type="match status" value="1"/>
</dbReference>
<dbReference type="InterPro" id="IPR027417">
    <property type="entry name" value="P-loop_NTPase"/>
</dbReference>
<accession>A0A250XMQ0</accession>
<keyword evidence="2" id="KW-0067">ATP-binding</keyword>
<dbReference type="PANTHER" id="PTHR43158">
    <property type="entry name" value="SKFA PEPTIDE EXPORT ATP-BINDING PROTEIN SKFE"/>
    <property type="match status" value="1"/>
</dbReference>
<reference evidence="4 5" key="1">
    <citation type="submission" date="2017-08" db="EMBL/GenBank/DDBJ databases">
        <title>Acidophilic green algal genome provides insights into adaptation to an acidic environment.</title>
        <authorList>
            <person name="Hirooka S."/>
            <person name="Hirose Y."/>
            <person name="Kanesaki Y."/>
            <person name="Higuchi S."/>
            <person name="Fujiwara T."/>
            <person name="Onuma R."/>
            <person name="Era A."/>
            <person name="Ohbayashi R."/>
            <person name="Uzuka A."/>
            <person name="Nozaki H."/>
            <person name="Yoshikawa H."/>
            <person name="Miyagishima S.Y."/>
        </authorList>
    </citation>
    <scope>NUCLEOTIDE SEQUENCE [LARGE SCALE GENOMIC DNA]</scope>
    <source>
        <strain evidence="4 5">NIES-2499</strain>
    </source>
</reference>
<evidence type="ECO:0000313" key="5">
    <source>
        <dbReference type="Proteomes" id="UP000232323"/>
    </source>
</evidence>
<dbReference type="Proteomes" id="UP000232323">
    <property type="component" value="Unassembled WGS sequence"/>
</dbReference>
<proteinExistence type="predicted"/>
<dbReference type="InterPro" id="IPR003439">
    <property type="entry name" value="ABC_transporter-like_ATP-bd"/>
</dbReference>
<organism evidence="4 5">
    <name type="scientific">Chlamydomonas eustigma</name>
    <dbReference type="NCBI Taxonomy" id="1157962"/>
    <lineage>
        <taxon>Eukaryota</taxon>
        <taxon>Viridiplantae</taxon>
        <taxon>Chlorophyta</taxon>
        <taxon>core chlorophytes</taxon>
        <taxon>Chlorophyceae</taxon>
        <taxon>CS clade</taxon>
        <taxon>Chlamydomonadales</taxon>
        <taxon>Chlamydomonadaceae</taxon>
        <taxon>Chlamydomonas</taxon>
    </lineage>
</organism>
<dbReference type="PANTHER" id="PTHR43158:SF12">
    <property type="entry name" value="ABC TRANSPORTER FAMILY PROTEIN"/>
    <property type="match status" value="1"/>
</dbReference>
<dbReference type="EMBL" id="BEGY01000123">
    <property type="protein sequence ID" value="GAX84364.1"/>
    <property type="molecule type" value="Genomic_DNA"/>
</dbReference>
<evidence type="ECO:0000313" key="4">
    <source>
        <dbReference type="EMBL" id="GAX84364.1"/>
    </source>
</evidence>
<gene>
    <name evidence="4" type="ORF">CEUSTIGMA_g11786.t1</name>
</gene>
<feature type="domain" description="ABC transporter" evidence="3">
    <location>
        <begin position="11"/>
        <end position="258"/>
    </location>
</feature>
<dbReference type="Gene3D" id="3.40.50.300">
    <property type="entry name" value="P-loop containing nucleotide triphosphate hydrolases"/>
    <property type="match status" value="1"/>
</dbReference>
<dbReference type="GO" id="GO:0005524">
    <property type="term" value="F:ATP binding"/>
    <property type="evidence" value="ECO:0007669"/>
    <property type="project" value="UniProtKB-KW"/>
</dbReference>
<keyword evidence="5" id="KW-1185">Reference proteome</keyword>
<dbReference type="OrthoDB" id="6512918at2759"/>
<dbReference type="GO" id="GO:0016887">
    <property type="term" value="F:ATP hydrolysis activity"/>
    <property type="evidence" value="ECO:0007669"/>
    <property type="project" value="InterPro"/>
</dbReference>
<dbReference type="PROSITE" id="PS50893">
    <property type="entry name" value="ABC_TRANSPORTER_2"/>
    <property type="match status" value="1"/>
</dbReference>
<evidence type="ECO:0000259" key="3">
    <source>
        <dbReference type="PROSITE" id="PS50893"/>
    </source>
</evidence>
<dbReference type="InterPro" id="IPR003593">
    <property type="entry name" value="AAA+_ATPase"/>
</dbReference>
<dbReference type="Pfam" id="PF00005">
    <property type="entry name" value="ABC_tran"/>
    <property type="match status" value="1"/>
</dbReference>
<sequence>MVVTGADIYGIALNNVTFAYPNCPPFIKEGNLKLPRGSRCLLIGANGTGKTTLLQLVGGKYMVDKTAISVIGRPPFHDTQLTCSGQLSYLGTSWRKDVAFAGYGVPLQVSVDDGYGVPLQGDISAGKMIYGVEGVDPERRTKLIQLLDIDVYQRLNTMSDGQRRRVQICMGLLKPYEVLLLDEITVDLDVVARMRLLEFFKQECTERNATILYATHIFDGLEKWITHIAYMENGQLLKGGQIEGIPEIAEGQGSGQKLMHVVETWLRGELESRHKAIEKRKAEQGPASADATIVPSRTPFSMPSKHLAFFR</sequence>
<protein>
    <recommendedName>
        <fullName evidence="3">ABC transporter domain-containing protein</fullName>
    </recommendedName>
</protein>
<evidence type="ECO:0000256" key="1">
    <source>
        <dbReference type="ARBA" id="ARBA00022741"/>
    </source>
</evidence>
<name>A0A250XMQ0_9CHLO</name>
<dbReference type="AlphaFoldDB" id="A0A250XMQ0"/>
<evidence type="ECO:0000256" key="2">
    <source>
        <dbReference type="ARBA" id="ARBA00022840"/>
    </source>
</evidence>
<dbReference type="STRING" id="1157962.A0A250XMQ0"/>